<dbReference type="RefSeq" id="WP_090678120.1">
    <property type="nucleotide sequence ID" value="NZ_FORU01000003.1"/>
</dbReference>
<dbReference type="OrthoDB" id="603275at2"/>
<sequence length="885" mass="101513">MKYLFIISFCVLSWFSHGQTVLSGKVLNEQGGPVSFATVSVENLETKAVIAYDLLDELGVFSIALKTDLKEVNVRVSAMNYRVLNTVVAAKTQELLLKVESEVTELEEIVVKASVITQQNDTIVFDLNAFAGKNDRVLEDVLKKMPGIEVGLGGEIKYQGKTINKFYVEGKDLMGGKYSTITQALPNMHVSKLEVLENHQPIKMLEDKVGSDSPAINIRLKKSVSFSGSGKLGVGAGPLLWKADVTPMLFTKELQYAFSYRTNNTGQSLGGSLDGFGSYGSFDILNYWKTFGNQLRIAETPIPNIDNSRYLFNTSHYASGNTVFNLNKDLELRINFYYYNSEVERTGEQYTEIRNGLTDSANGEIIRYSRKNESVWFTEKLNSQFTFTRNNKDNYLKDVFSFSLNRQKARGVLAINEDPLTQMTQSPSYNLQNTLSTLIPLKNDKFINFRSIVNVNQDRQNYTVSPTQFLNTPNDFTAPYTALDQMYVDNTFYTQNAFSLSWKLRKWTLTEEYSILYENSTIDTDLYGKDTVRESVGKRYINDLNYNRLENAARTSFNYKGVKWDFNINLPIQWKVFDLKDKVEDVKNTKNALTFEPSIGTTYRATSRWTFRGGARTSTHFTPLSQLFPNYVFSSLDFSAYQSKIESSRTYSSNLNMEYKNPFNGIFMNGGASVSSSENKLLYGSKIDENGQQIIEAIERDNTSVSQSANLNIGKFISDWSTNIKGSFTFTKNKSESLINESLRDISMYNYGYGLEITNNHYDWMNLTYKANYGQSQRLDTALKTNSYSHSQNVRIDAFPIKNHSITWWLDYRENTFDHQTFSNRFMDVMYRYKWDKKKIDFEIEWQNILNTKEYEEVIINSIQTSATKFKLRPAQVLFSVRFNF</sequence>
<name>A0A1I3NAM5_9FLAO</name>
<dbReference type="AlphaFoldDB" id="A0A1I3NAM5"/>
<dbReference type="STRING" id="1150112.SAMN04487893_10322"/>
<evidence type="ECO:0000313" key="1">
    <source>
        <dbReference type="EMBL" id="SFJ06239.1"/>
    </source>
</evidence>
<reference evidence="2" key="1">
    <citation type="submission" date="2016-10" db="EMBL/GenBank/DDBJ databases">
        <authorList>
            <person name="Varghese N."/>
            <person name="Submissions S."/>
        </authorList>
    </citation>
    <scope>NUCLEOTIDE SEQUENCE [LARGE SCALE GENOMIC DNA]</scope>
    <source>
        <strain evidence="2">DSM 26542</strain>
    </source>
</reference>
<dbReference type="EMBL" id="FORU01000003">
    <property type="protein sequence ID" value="SFJ06239.1"/>
    <property type="molecule type" value="Genomic_DNA"/>
</dbReference>
<accession>A0A1I3NAM5</accession>
<dbReference type="SUPFAM" id="SSF56935">
    <property type="entry name" value="Porins"/>
    <property type="match status" value="1"/>
</dbReference>
<evidence type="ECO:0000313" key="2">
    <source>
        <dbReference type="Proteomes" id="UP000243887"/>
    </source>
</evidence>
<dbReference type="Proteomes" id="UP000243887">
    <property type="component" value="Unassembled WGS sequence"/>
</dbReference>
<gene>
    <name evidence="1" type="ORF">SAMN04487893_10322</name>
</gene>
<protein>
    <submittedName>
        <fullName evidence="1">Uncharacterized protein</fullName>
    </submittedName>
</protein>
<organism evidence="1 2">
    <name type="scientific">Myroides guanonis</name>
    <dbReference type="NCBI Taxonomy" id="1150112"/>
    <lineage>
        <taxon>Bacteria</taxon>
        <taxon>Pseudomonadati</taxon>
        <taxon>Bacteroidota</taxon>
        <taxon>Flavobacteriia</taxon>
        <taxon>Flavobacteriales</taxon>
        <taxon>Flavobacteriaceae</taxon>
        <taxon>Myroides</taxon>
    </lineage>
</organism>
<keyword evidence="2" id="KW-1185">Reference proteome</keyword>
<proteinExistence type="predicted"/>